<evidence type="ECO:0000313" key="2">
    <source>
        <dbReference type="Proteomes" id="UP000053144"/>
    </source>
</evidence>
<organism evidence="1 2">
    <name type="scientific">Phaseolus angularis</name>
    <name type="common">Azuki bean</name>
    <name type="synonym">Vigna angularis</name>
    <dbReference type="NCBI Taxonomy" id="3914"/>
    <lineage>
        <taxon>Eukaryota</taxon>
        <taxon>Viridiplantae</taxon>
        <taxon>Streptophyta</taxon>
        <taxon>Embryophyta</taxon>
        <taxon>Tracheophyta</taxon>
        <taxon>Spermatophyta</taxon>
        <taxon>Magnoliopsida</taxon>
        <taxon>eudicotyledons</taxon>
        <taxon>Gunneridae</taxon>
        <taxon>Pentapetalae</taxon>
        <taxon>rosids</taxon>
        <taxon>fabids</taxon>
        <taxon>Fabales</taxon>
        <taxon>Fabaceae</taxon>
        <taxon>Papilionoideae</taxon>
        <taxon>50 kb inversion clade</taxon>
        <taxon>NPAAA clade</taxon>
        <taxon>indigoferoid/millettioid clade</taxon>
        <taxon>Phaseoleae</taxon>
        <taxon>Vigna</taxon>
    </lineage>
</organism>
<reference evidence="2" key="1">
    <citation type="journal article" date="2015" name="Proc. Natl. Acad. Sci. U.S.A.">
        <title>Genome sequencing of adzuki bean (Vigna angularis) provides insight into high starch and low fat accumulation and domestication.</title>
        <authorList>
            <person name="Yang K."/>
            <person name="Tian Z."/>
            <person name="Chen C."/>
            <person name="Luo L."/>
            <person name="Zhao B."/>
            <person name="Wang Z."/>
            <person name="Yu L."/>
            <person name="Li Y."/>
            <person name="Sun Y."/>
            <person name="Li W."/>
            <person name="Chen Y."/>
            <person name="Li Y."/>
            <person name="Zhang Y."/>
            <person name="Ai D."/>
            <person name="Zhao J."/>
            <person name="Shang C."/>
            <person name="Ma Y."/>
            <person name="Wu B."/>
            <person name="Wang M."/>
            <person name="Gao L."/>
            <person name="Sun D."/>
            <person name="Zhang P."/>
            <person name="Guo F."/>
            <person name="Wang W."/>
            <person name="Li Y."/>
            <person name="Wang J."/>
            <person name="Varshney R.K."/>
            <person name="Wang J."/>
            <person name="Ling H.Q."/>
            <person name="Wan P."/>
        </authorList>
    </citation>
    <scope>NUCLEOTIDE SEQUENCE</scope>
    <source>
        <strain evidence="2">cv. Jingnong 6</strain>
    </source>
</reference>
<dbReference type="AlphaFoldDB" id="A0A0L9VSJ1"/>
<sequence>MKKKVVDEEEDFAKLEKTKNAEIVFEVYSGSSGCIELLCWGRYNADPLLEGVFGSLQLYPCDEGDGCRGMRLGENEALRDGGGCNAPMTLVIWVRHDGCPWKLVLGFREAKGDGSGGA</sequence>
<evidence type="ECO:0000313" key="1">
    <source>
        <dbReference type="EMBL" id="KOM57918.1"/>
    </source>
</evidence>
<gene>
    <name evidence="1" type="ORF">LR48_Vigan11g095100</name>
</gene>
<protein>
    <submittedName>
        <fullName evidence="1">Uncharacterized protein</fullName>
    </submittedName>
</protein>
<dbReference type="Gramene" id="KOM57918">
    <property type="protein sequence ID" value="KOM57918"/>
    <property type="gene ID" value="LR48_Vigan11g095100"/>
</dbReference>
<name>A0A0L9VSJ1_PHAAN</name>
<proteinExistence type="predicted"/>
<accession>A0A0L9VSJ1</accession>
<dbReference type="EMBL" id="CM003381">
    <property type="protein sequence ID" value="KOM57918.1"/>
    <property type="molecule type" value="Genomic_DNA"/>
</dbReference>
<dbReference type="Proteomes" id="UP000053144">
    <property type="component" value="Chromosome 11"/>
</dbReference>